<accession>F7YUC3</accession>
<keyword evidence="1" id="KW-0813">Transport</keyword>
<dbReference type="GO" id="GO:0015192">
    <property type="term" value="F:L-phenylalanine transmembrane transporter activity"/>
    <property type="evidence" value="ECO:0007669"/>
    <property type="project" value="TreeGrafter"/>
</dbReference>
<dbReference type="Pfam" id="PF12399">
    <property type="entry name" value="BCA_ABC_TP_C"/>
    <property type="match status" value="1"/>
</dbReference>
<dbReference type="GO" id="GO:0005304">
    <property type="term" value="F:L-valine transmembrane transporter activity"/>
    <property type="evidence" value="ECO:0007669"/>
    <property type="project" value="TreeGrafter"/>
</dbReference>
<dbReference type="GO" id="GO:0015808">
    <property type="term" value="P:L-alanine transport"/>
    <property type="evidence" value="ECO:0007669"/>
    <property type="project" value="TreeGrafter"/>
</dbReference>
<keyword evidence="6" id="KW-1185">Reference proteome</keyword>
<dbReference type="AlphaFoldDB" id="F7YUC3"/>
<keyword evidence="2" id="KW-0547">Nucleotide-binding</keyword>
<dbReference type="GO" id="GO:0005886">
    <property type="term" value="C:plasma membrane"/>
    <property type="evidence" value="ECO:0007669"/>
    <property type="project" value="TreeGrafter"/>
</dbReference>
<dbReference type="InterPro" id="IPR027417">
    <property type="entry name" value="P-loop_NTPase"/>
</dbReference>
<dbReference type="Gene3D" id="3.40.50.300">
    <property type="entry name" value="P-loop containing nucleotide triphosphate hydrolases"/>
    <property type="match status" value="1"/>
</dbReference>
<proteinExistence type="predicted"/>
<dbReference type="GO" id="GO:0042941">
    <property type="term" value="P:D-alanine transmembrane transport"/>
    <property type="evidence" value="ECO:0007669"/>
    <property type="project" value="TreeGrafter"/>
</dbReference>
<dbReference type="KEGG" id="tta:Theth_1250"/>
<gene>
    <name evidence="5" type="ORF">Theth_1250</name>
</gene>
<dbReference type="RefSeq" id="WP_013932541.1">
    <property type="nucleotide sequence ID" value="NC_015707.1"/>
</dbReference>
<evidence type="ECO:0000256" key="2">
    <source>
        <dbReference type="ARBA" id="ARBA00022741"/>
    </source>
</evidence>
<dbReference type="InterPro" id="IPR003439">
    <property type="entry name" value="ABC_transporter-like_ATP-bd"/>
</dbReference>
<evidence type="ECO:0000256" key="1">
    <source>
        <dbReference type="ARBA" id="ARBA00022448"/>
    </source>
</evidence>
<dbReference type="EMBL" id="CP002351">
    <property type="protein sequence ID" value="AEH51322.1"/>
    <property type="molecule type" value="Genomic_DNA"/>
</dbReference>
<dbReference type="GO" id="GO:1903805">
    <property type="term" value="P:L-valine import across plasma membrane"/>
    <property type="evidence" value="ECO:0007669"/>
    <property type="project" value="TreeGrafter"/>
</dbReference>
<dbReference type="GO" id="GO:0005524">
    <property type="term" value="F:ATP binding"/>
    <property type="evidence" value="ECO:0007669"/>
    <property type="project" value="UniProtKB-KW"/>
</dbReference>
<evidence type="ECO:0000256" key="3">
    <source>
        <dbReference type="ARBA" id="ARBA00022840"/>
    </source>
</evidence>
<evidence type="ECO:0000259" key="4">
    <source>
        <dbReference type="PROSITE" id="PS50893"/>
    </source>
</evidence>
<dbReference type="Proteomes" id="UP000006804">
    <property type="component" value="Chromosome"/>
</dbReference>
<name>F7YUC3_9THEM</name>
<dbReference type="GO" id="GO:0015188">
    <property type="term" value="F:L-isoleucine transmembrane transporter activity"/>
    <property type="evidence" value="ECO:0007669"/>
    <property type="project" value="TreeGrafter"/>
</dbReference>
<dbReference type="GO" id="GO:1903806">
    <property type="term" value="P:L-isoleucine import across plasma membrane"/>
    <property type="evidence" value="ECO:0007669"/>
    <property type="project" value="TreeGrafter"/>
</dbReference>
<organism evidence="5 6">
    <name type="scientific">Pseudothermotoga thermarum DSM 5069</name>
    <dbReference type="NCBI Taxonomy" id="688269"/>
    <lineage>
        <taxon>Bacteria</taxon>
        <taxon>Thermotogati</taxon>
        <taxon>Thermotogota</taxon>
        <taxon>Thermotogae</taxon>
        <taxon>Thermotogales</taxon>
        <taxon>Thermotogaceae</taxon>
        <taxon>Pseudothermotoga</taxon>
    </lineage>
</organism>
<keyword evidence="3 5" id="KW-0067">ATP-binding</keyword>
<feature type="domain" description="ABC transporter" evidence="4">
    <location>
        <begin position="2"/>
        <end position="250"/>
    </location>
</feature>
<dbReference type="STRING" id="688269.Theth_1250"/>
<dbReference type="InterPro" id="IPR032823">
    <property type="entry name" value="BCA_ABC_TP_C"/>
</dbReference>
<dbReference type="CDD" id="cd03219">
    <property type="entry name" value="ABC_Mj1267_LivG_branched"/>
    <property type="match status" value="1"/>
</dbReference>
<dbReference type="PANTHER" id="PTHR45772">
    <property type="entry name" value="CONSERVED COMPONENT OF ABC TRANSPORTER FOR NATURAL AMINO ACIDS-RELATED"/>
    <property type="match status" value="1"/>
</dbReference>
<dbReference type="FunFam" id="3.40.50.300:FF:000421">
    <property type="entry name" value="Branched-chain amino acid ABC transporter ATP-binding protein"/>
    <property type="match status" value="1"/>
</dbReference>
<dbReference type="HOGENOM" id="CLU_000604_1_2_0"/>
<evidence type="ECO:0000313" key="5">
    <source>
        <dbReference type="EMBL" id="AEH51322.1"/>
    </source>
</evidence>
<evidence type="ECO:0000313" key="6">
    <source>
        <dbReference type="Proteomes" id="UP000006804"/>
    </source>
</evidence>
<dbReference type="GO" id="GO:0016887">
    <property type="term" value="F:ATP hydrolysis activity"/>
    <property type="evidence" value="ECO:0007669"/>
    <property type="project" value="InterPro"/>
</dbReference>
<dbReference type="PANTHER" id="PTHR45772:SF7">
    <property type="entry name" value="AMINO ACID ABC TRANSPORTER ATP-BINDING PROTEIN"/>
    <property type="match status" value="1"/>
</dbReference>
<dbReference type="eggNOG" id="COG0411">
    <property type="taxonomic scope" value="Bacteria"/>
</dbReference>
<dbReference type="PROSITE" id="PS50893">
    <property type="entry name" value="ABC_TRANSPORTER_2"/>
    <property type="match status" value="1"/>
</dbReference>
<dbReference type="PATRIC" id="fig|688269.3.peg.1287"/>
<sequence length="254" mass="28116">MLEIKNLTVKFGGLTAVDNLSMEVKKGTIHSLIGPNGAGKTTVFNAITGVVKPFSGQILLDGQDLTKLSPHKIVEHKVSRTFQNVVVFKYMSVLENLYIGYHSKLHIGILDEVLSTKRMHLKTGEMYFKALKIADLLGLKSRLLSYAGSIPFFHQKLVEIGRALMSDPKILLLDEPAAGLTDTETEIMIQLIKAIRDELGITILLVEHDMRVVMNISDVVTVMDFGRKIAEGKPEEVKNDPAVIRAYLGEMESA</sequence>
<dbReference type="InterPro" id="IPR003593">
    <property type="entry name" value="AAA+_ATPase"/>
</dbReference>
<reference evidence="5 6" key="1">
    <citation type="submission" date="2010-11" db="EMBL/GenBank/DDBJ databases">
        <title>The complete genome of Thermotoga thermarum DSM 5069.</title>
        <authorList>
            <consortium name="US DOE Joint Genome Institute (JGI-PGF)"/>
            <person name="Lucas S."/>
            <person name="Copeland A."/>
            <person name="Lapidus A."/>
            <person name="Bruce D."/>
            <person name="Goodwin L."/>
            <person name="Pitluck S."/>
            <person name="Kyrpides N."/>
            <person name="Mavromatis K."/>
            <person name="Ivanova N."/>
            <person name="Zeytun A."/>
            <person name="Brettin T."/>
            <person name="Detter J.C."/>
            <person name="Tapia R."/>
            <person name="Han C."/>
            <person name="Land M."/>
            <person name="Hauser L."/>
            <person name="Markowitz V."/>
            <person name="Cheng J.-F."/>
            <person name="Hugenholtz P."/>
            <person name="Woyke T."/>
            <person name="Wu D."/>
            <person name="Spring S."/>
            <person name="Schroeder M."/>
            <person name="Brambilla E."/>
            <person name="Klenk H.-P."/>
            <person name="Eisen J.A."/>
        </authorList>
    </citation>
    <scope>NUCLEOTIDE SEQUENCE [LARGE SCALE GENOMIC DNA]</scope>
    <source>
        <strain evidence="5 6">DSM 5069</strain>
    </source>
</reference>
<protein>
    <submittedName>
        <fullName evidence="5">Amino acid/amide ABC transporter ATP-binding protein 1, HAAT family</fullName>
    </submittedName>
</protein>
<dbReference type="Pfam" id="PF00005">
    <property type="entry name" value="ABC_tran"/>
    <property type="match status" value="1"/>
</dbReference>
<dbReference type="SUPFAM" id="SSF52540">
    <property type="entry name" value="P-loop containing nucleoside triphosphate hydrolases"/>
    <property type="match status" value="1"/>
</dbReference>
<dbReference type="SMART" id="SM00382">
    <property type="entry name" value="AAA"/>
    <property type="match status" value="1"/>
</dbReference>
<dbReference type="InterPro" id="IPR051120">
    <property type="entry name" value="ABC_AA/LPS_Transport"/>
</dbReference>